<dbReference type="InParanoid" id="D8R316"/>
<organism evidence="2">
    <name type="scientific">Selaginella moellendorffii</name>
    <name type="common">Spikemoss</name>
    <dbReference type="NCBI Taxonomy" id="88036"/>
    <lineage>
        <taxon>Eukaryota</taxon>
        <taxon>Viridiplantae</taxon>
        <taxon>Streptophyta</taxon>
        <taxon>Embryophyta</taxon>
        <taxon>Tracheophyta</taxon>
        <taxon>Lycopodiopsida</taxon>
        <taxon>Selaginellales</taxon>
        <taxon>Selaginellaceae</taxon>
        <taxon>Selaginella</taxon>
    </lineage>
</organism>
<evidence type="ECO:0000313" key="2">
    <source>
        <dbReference type="Proteomes" id="UP000001514"/>
    </source>
</evidence>
<accession>D8R316</accession>
<name>D8R316_SELML</name>
<dbReference type="KEGG" id="smo:SELMODRAFT_406821"/>
<dbReference type="HOGENOM" id="CLU_048202_0_0_1"/>
<dbReference type="Proteomes" id="UP000001514">
    <property type="component" value="Unassembled WGS sequence"/>
</dbReference>
<dbReference type="Gramene" id="EFJ33199">
    <property type="protein sequence ID" value="EFJ33199"/>
    <property type="gene ID" value="SELMODRAFT_406821"/>
</dbReference>
<gene>
    <name evidence="1" type="ORF">SELMODRAFT_406821</name>
</gene>
<sequence>MRIVLEACRTASEFIPRERSQQMYAASTAIDAQRPRPWSEQVSDVPAFRVDIWARPSDCSSERQMADLQSEERFPVPALDEAAVEGRALKGDRDLNNLEFSSIERAIAAFWKLDPATLCIGDDVLLADATGTSIFDVESIRQTAVRSGLGDGSSKDAAMPIIGTIIIAQEEEEIQIPNWAEMSRKRLEASRQLDEEFRQVFFKAEGAIHAYHNRVREAADDIRVLEAEASKFIGWFYRVGRQDDEELDATNRCGMVTLVRPDGTCVTSYACMKKKAEEESDGKRYVVCVDGRRYECVAEVAGGVGVLTPAQGCSQSFSACAVVAPMPGPWVKVVSASWDHDGNKKPLLVAGTSVGGDGGRFDDLLEYETSCQFPPYRHIMLPYDGARIECGAPVMTPRGSLTGVVVGFGKLRNDKRRSKRLKLPYKFPITKGDFGRFLEGVPESIAKDCRAGVEVNCLVYYNTVEGKISFPAIEWRHKNYCKADGTIVRLSCVEHRDRILRPRGIGRRAR</sequence>
<dbReference type="EMBL" id="GL377571">
    <property type="protein sequence ID" value="EFJ33199.1"/>
    <property type="molecule type" value="Genomic_DNA"/>
</dbReference>
<dbReference type="AlphaFoldDB" id="D8R316"/>
<proteinExistence type="predicted"/>
<reference evidence="1 2" key="1">
    <citation type="journal article" date="2011" name="Science">
        <title>The Selaginella genome identifies genetic changes associated with the evolution of vascular plants.</title>
        <authorList>
            <person name="Banks J.A."/>
            <person name="Nishiyama T."/>
            <person name="Hasebe M."/>
            <person name="Bowman J.L."/>
            <person name="Gribskov M."/>
            <person name="dePamphilis C."/>
            <person name="Albert V.A."/>
            <person name="Aono N."/>
            <person name="Aoyama T."/>
            <person name="Ambrose B.A."/>
            <person name="Ashton N.W."/>
            <person name="Axtell M.J."/>
            <person name="Barker E."/>
            <person name="Barker M.S."/>
            <person name="Bennetzen J.L."/>
            <person name="Bonawitz N.D."/>
            <person name="Chapple C."/>
            <person name="Cheng C."/>
            <person name="Correa L.G."/>
            <person name="Dacre M."/>
            <person name="DeBarry J."/>
            <person name="Dreyer I."/>
            <person name="Elias M."/>
            <person name="Engstrom E.M."/>
            <person name="Estelle M."/>
            <person name="Feng L."/>
            <person name="Finet C."/>
            <person name="Floyd S.K."/>
            <person name="Frommer W.B."/>
            <person name="Fujita T."/>
            <person name="Gramzow L."/>
            <person name="Gutensohn M."/>
            <person name="Harholt J."/>
            <person name="Hattori M."/>
            <person name="Heyl A."/>
            <person name="Hirai T."/>
            <person name="Hiwatashi Y."/>
            <person name="Ishikawa M."/>
            <person name="Iwata M."/>
            <person name="Karol K.G."/>
            <person name="Koehler B."/>
            <person name="Kolukisaoglu U."/>
            <person name="Kubo M."/>
            <person name="Kurata T."/>
            <person name="Lalonde S."/>
            <person name="Li K."/>
            <person name="Li Y."/>
            <person name="Litt A."/>
            <person name="Lyons E."/>
            <person name="Manning G."/>
            <person name="Maruyama T."/>
            <person name="Michael T.P."/>
            <person name="Mikami K."/>
            <person name="Miyazaki S."/>
            <person name="Morinaga S."/>
            <person name="Murata T."/>
            <person name="Mueller-Roeber B."/>
            <person name="Nelson D.R."/>
            <person name="Obara M."/>
            <person name="Oguri Y."/>
            <person name="Olmstead R.G."/>
            <person name="Onodera N."/>
            <person name="Petersen B.L."/>
            <person name="Pils B."/>
            <person name="Prigge M."/>
            <person name="Rensing S.A."/>
            <person name="Riano-Pachon D.M."/>
            <person name="Roberts A.W."/>
            <person name="Sato Y."/>
            <person name="Scheller H.V."/>
            <person name="Schulz B."/>
            <person name="Schulz C."/>
            <person name="Shakirov E.V."/>
            <person name="Shibagaki N."/>
            <person name="Shinohara N."/>
            <person name="Shippen D.E."/>
            <person name="Soerensen I."/>
            <person name="Sotooka R."/>
            <person name="Sugimoto N."/>
            <person name="Sugita M."/>
            <person name="Sumikawa N."/>
            <person name="Tanurdzic M."/>
            <person name="Theissen G."/>
            <person name="Ulvskov P."/>
            <person name="Wakazuki S."/>
            <person name="Weng J.K."/>
            <person name="Willats W.W."/>
            <person name="Wipf D."/>
            <person name="Wolf P.G."/>
            <person name="Yang L."/>
            <person name="Zimmer A.D."/>
            <person name="Zhu Q."/>
            <person name="Mitros T."/>
            <person name="Hellsten U."/>
            <person name="Loque D."/>
            <person name="Otillar R."/>
            <person name="Salamov A."/>
            <person name="Schmutz J."/>
            <person name="Shapiro H."/>
            <person name="Lindquist E."/>
            <person name="Lucas S."/>
            <person name="Rokhsar D."/>
            <person name="Grigoriev I.V."/>
        </authorList>
    </citation>
    <scope>NUCLEOTIDE SEQUENCE [LARGE SCALE GENOMIC DNA]</scope>
</reference>
<evidence type="ECO:0000313" key="1">
    <source>
        <dbReference type="EMBL" id="EFJ33199.1"/>
    </source>
</evidence>
<keyword evidence="2" id="KW-1185">Reference proteome</keyword>
<protein>
    <submittedName>
        <fullName evidence="1">Uncharacterized protein</fullName>
    </submittedName>
</protein>